<dbReference type="InterPro" id="IPR035595">
    <property type="entry name" value="UDP_glycos_trans_CS"/>
</dbReference>
<dbReference type="Pfam" id="PF00201">
    <property type="entry name" value="UDPGT"/>
    <property type="match status" value="1"/>
</dbReference>
<feature type="non-terminal residue" evidence="6">
    <location>
        <position position="1"/>
    </location>
</feature>
<dbReference type="GO" id="GO:0016020">
    <property type="term" value="C:membrane"/>
    <property type="evidence" value="ECO:0007669"/>
    <property type="project" value="UniProtKB-SubCell"/>
</dbReference>
<accession>A0A8J5N9B7</accession>
<evidence type="ECO:0000256" key="1">
    <source>
        <dbReference type="ARBA" id="ARBA00009995"/>
    </source>
</evidence>
<keyword evidence="2 4" id="KW-0328">Glycosyltransferase</keyword>
<evidence type="ECO:0000313" key="7">
    <source>
        <dbReference type="Proteomes" id="UP000747542"/>
    </source>
</evidence>
<dbReference type="EC" id="2.4.1.17" evidence="5"/>
<evidence type="ECO:0000256" key="3">
    <source>
        <dbReference type="ARBA" id="ARBA00022679"/>
    </source>
</evidence>
<keyword evidence="5" id="KW-1133">Transmembrane helix</keyword>
<evidence type="ECO:0000256" key="2">
    <source>
        <dbReference type="ARBA" id="ARBA00022676"/>
    </source>
</evidence>
<evidence type="ECO:0000256" key="5">
    <source>
        <dbReference type="RuleBase" id="RU362059"/>
    </source>
</evidence>
<reference evidence="6" key="1">
    <citation type="journal article" date="2021" name="Sci. Adv.">
        <title>The American lobster genome reveals insights on longevity, neural, and immune adaptations.</title>
        <authorList>
            <person name="Polinski J.M."/>
            <person name="Zimin A.V."/>
            <person name="Clark K.F."/>
            <person name="Kohn A.B."/>
            <person name="Sadowski N."/>
            <person name="Timp W."/>
            <person name="Ptitsyn A."/>
            <person name="Khanna P."/>
            <person name="Romanova D.Y."/>
            <person name="Williams P."/>
            <person name="Greenwood S.J."/>
            <person name="Moroz L.L."/>
            <person name="Walt D.R."/>
            <person name="Bodnar A.G."/>
        </authorList>
    </citation>
    <scope>NUCLEOTIDE SEQUENCE</scope>
    <source>
        <strain evidence="6">GMGI-L3</strain>
    </source>
</reference>
<dbReference type="GO" id="GO:0015020">
    <property type="term" value="F:glucuronosyltransferase activity"/>
    <property type="evidence" value="ECO:0007669"/>
    <property type="project" value="UniProtKB-EC"/>
</dbReference>
<feature type="signal peptide" evidence="5">
    <location>
        <begin position="1"/>
        <end position="21"/>
    </location>
</feature>
<protein>
    <recommendedName>
        <fullName evidence="5">UDP-glucuronosyltransferase</fullName>
        <ecNumber evidence="5">2.4.1.17</ecNumber>
    </recommendedName>
</protein>
<name>A0A8J5N9B7_HOMAM</name>
<dbReference type="PROSITE" id="PS00375">
    <property type="entry name" value="UDPGT"/>
    <property type="match status" value="1"/>
</dbReference>
<sequence>MKVVWLMVVVVVLGGIGWGTGSLPPPPKPYKILMVLPFSAYSHMSMLKPFAKALADRGHEVVMLTNMAPSLKHQNIREVFHGLTNMFQNNTDPFSLSKKFPLKLIVDMAVFMTRNIYNVPEVMELYRRRKDFDLMVVDVFYNEMMYPFVHEVPFITFCPTTLHVIQSAVLGNPLNPALYTNFNDNYPRPMSLRDRVDNLLSQATFYSGMRLNLFAAVQEEITARFPHLPPLEEIERNQSLSLINYHFSQNEVVPLLPSQLDVAGLHCHPAEPLSQKLEAWVEGAGEAGVVYFSLGSFTKGVFMPVHYRDMFLAAFGQLKQRVIWKFEEELQGIPDNVLFDTWIPQQDVLGDPRVKVFITQGGRLSTLEAVYHSTPMVALPIVFDQFNNVARLTDAGLAIVLYWKELSPQLIVDTVREVINNPKYTERMKEASFSFRDRPLTPLDKAVFWSEYVIRHQGAPQLRSPAIHLSWVEFLMLDVLVVILVTVFIIIVSIWCLLKKVWRRLFGGGKEKEE</sequence>
<dbReference type="Proteomes" id="UP000747542">
    <property type="component" value="Unassembled WGS sequence"/>
</dbReference>
<keyword evidence="5" id="KW-0472">Membrane</keyword>
<dbReference type="FunFam" id="3.40.50.2000:FF:000050">
    <property type="entry name" value="UDP-glucuronosyltransferase"/>
    <property type="match status" value="1"/>
</dbReference>
<dbReference type="InterPro" id="IPR050271">
    <property type="entry name" value="UDP-glycosyltransferase"/>
</dbReference>
<comment type="similarity">
    <text evidence="1 4">Belongs to the UDP-glycosyltransferase family.</text>
</comment>
<feature type="chain" id="PRO_5035488927" description="UDP-glucuronosyltransferase" evidence="5">
    <location>
        <begin position="22"/>
        <end position="514"/>
    </location>
</feature>
<organism evidence="6 7">
    <name type="scientific">Homarus americanus</name>
    <name type="common">American lobster</name>
    <dbReference type="NCBI Taxonomy" id="6706"/>
    <lineage>
        <taxon>Eukaryota</taxon>
        <taxon>Metazoa</taxon>
        <taxon>Ecdysozoa</taxon>
        <taxon>Arthropoda</taxon>
        <taxon>Crustacea</taxon>
        <taxon>Multicrustacea</taxon>
        <taxon>Malacostraca</taxon>
        <taxon>Eumalacostraca</taxon>
        <taxon>Eucarida</taxon>
        <taxon>Decapoda</taxon>
        <taxon>Pleocyemata</taxon>
        <taxon>Astacidea</taxon>
        <taxon>Nephropoidea</taxon>
        <taxon>Nephropidae</taxon>
        <taxon>Homarus</taxon>
    </lineage>
</organism>
<feature type="transmembrane region" description="Helical" evidence="5">
    <location>
        <begin position="474"/>
        <end position="498"/>
    </location>
</feature>
<dbReference type="EMBL" id="JAHLQT010006108">
    <property type="protein sequence ID" value="KAG7175164.1"/>
    <property type="molecule type" value="Genomic_DNA"/>
</dbReference>
<comment type="subcellular location">
    <subcellularLocation>
        <location evidence="5">Membrane</location>
        <topology evidence="5">Single-pass membrane protein</topology>
    </subcellularLocation>
</comment>
<keyword evidence="7" id="KW-1185">Reference proteome</keyword>
<dbReference type="CDD" id="cd03784">
    <property type="entry name" value="GT1_Gtf-like"/>
    <property type="match status" value="1"/>
</dbReference>
<dbReference type="OrthoDB" id="5835829at2759"/>
<dbReference type="PANTHER" id="PTHR48043">
    <property type="entry name" value="EG:EG0003.4 PROTEIN-RELATED"/>
    <property type="match status" value="1"/>
</dbReference>
<proteinExistence type="inferred from homology"/>
<keyword evidence="5" id="KW-0732">Signal</keyword>
<dbReference type="InterPro" id="IPR002213">
    <property type="entry name" value="UDP_glucos_trans"/>
</dbReference>
<dbReference type="AlphaFoldDB" id="A0A8J5N9B7"/>
<keyword evidence="3 4" id="KW-0808">Transferase</keyword>
<comment type="caution">
    <text evidence="6">The sequence shown here is derived from an EMBL/GenBank/DDBJ whole genome shotgun (WGS) entry which is preliminary data.</text>
</comment>
<dbReference type="PANTHER" id="PTHR48043:SF159">
    <property type="entry name" value="EG:EG0003.4 PROTEIN-RELATED"/>
    <property type="match status" value="1"/>
</dbReference>
<comment type="catalytic activity">
    <reaction evidence="5">
        <text>glucuronate acceptor + UDP-alpha-D-glucuronate = acceptor beta-D-glucuronoside + UDP + H(+)</text>
        <dbReference type="Rhea" id="RHEA:21032"/>
        <dbReference type="ChEBI" id="CHEBI:15378"/>
        <dbReference type="ChEBI" id="CHEBI:58052"/>
        <dbReference type="ChEBI" id="CHEBI:58223"/>
        <dbReference type="ChEBI" id="CHEBI:132367"/>
        <dbReference type="ChEBI" id="CHEBI:132368"/>
        <dbReference type="EC" id="2.4.1.17"/>
    </reaction>
</comment>
<evidence type="ECO:0000256" key="4">
    <source>
        <dbReference type="RuleBase" id="RU003718"/>
    </source>
</evidence>
<gene>
    <name evidence="6" type="primary">Ugt2B13-L</name>
    <name evidence="6" type="ORF">Hamer_G001172</name>
</gene>
<evidence type="ECO:0000313" key="6">
    <source>
        <dbReference type="EMBL" id="KAG7175164.1"/>
    </source>
</evidence>
<keyword evidence="5" id="KW-0812">Transmembrane</keyword>